<feature type="non-terminal residue" evidence="2">
    <location>
        <position position="1"/>
    </location>
</feature>
<dbReference type="AlphaFoldDB" id="A0A9N9EI51"/>
<feature type="region of interest" description="Disordered" evidence="1">
    <location>
        <begin position="92"/>
        <end position="121"/>
    </location>
</feature>
<evidence type="ECO:0000256" key="1">
    <source>
        <dbReference type="SAM" id="MobiDB-lite"/>
    </source>
</evidence>
<accession>A0A9N9EI51</accession>
<dbReference type="EMBL" id="CAJVPY010006965">
    <property type="protein sequence ID" value="CAG8672721.1"/>
    <property type="molecule type" value="Genomic_DNA"/>
</dbReference>
<sequence>DITWSLLFYLGFLTHGPEKDVYAFQMILSKKKYLMGPAFNAFVKLLEVFLQKRTLRSLQTANENVLQGPRQILKTKNDQSFEDAPKKIIAKSGYHSDEVSETDEKKEATSPRRRLTQPCCKGSKERPSVTINLMNCNDEAIIKEDGIIVEGSF</sequence>
<name>A0A9N9EI51_9GLOM</name>
<evidence type="ECO:0000313" key="2">
    <source>
        <dbReference type="EMBL" id="CAG8672721.1"/>
    </source>
</evidence>
<gene>
    <name evidence="2" type="ORF">DERYTH_LOCUS11338</name>
</gene>
<feature type="compositionally biased region" description="Basic and acidic residues" evidence="1">
    <location>
        <begin position="94"/>
        <end position="110"/>
    </location>
</feature>
<protein>
    <submittedName>
        <fullName evidence="2">23305_t:CDS:1</fullName>
    </submittedName>
</protein>
<organism evidence="2 3">
    <name type="scientific">Dentiscutata erythropus</name>
    <dbReference type="NCBI Taxonomy" id="1348616"/>
    <lineage>
        <taxon>Eukaryota</taxon>
        <taxon>Fungi</taxon>
        <taxon>Fungi incertae sedis</taxon>
        <taxon>Mucoromycota</taxon>
        <taxon>Glomeromycotina</taxon>
        <taxon>Glomeromycetes</taxon>
        <taxon>Diversisporales</taxon>
        <taxon>Gigasporaceae</taxon>
        <taxon>Dentiscutata</taxon>
    </lineage>
</organism>
<keyword evidence="3" id="KW-1185">Reference proteome</keyword>
<reference evidence="2" key="1">
    <citation type="submission" date="2021-06" db="EMBL/GenBank/DDBJ databases">
        <authorList>
            <person name="Kallberg Y."/>
            <person name="Tangrot J."/>
            <person name="Rosling A."/>
        </authorList>
    </citation>
    <scope>NUCLEOTIDE SEQUENCE</scope>
    <source>
        <strain evidence="2">MA453B</strain>
    </source>
</reference>
<proteinExistence type="predicted"/>
<evidence type="ECO:0000313" key="3">
    <source>
        <dbReference type="Proteomes" id="UP000789405"/>
    </source>
</evidence>
<dbReference type="Proteomes" id="UP000789405">
    <property type="component" value="Unassembled WGS sequence"/>
</dbReference>
<comment type="caution">
    <text evidence="2">The sequence shown here is derived from an EMBL/GenBank/DDBJ whole genome shotgun (WGS) entry which is preliminary data.</text>
</comment>